<keyword evidence="3" id="KW-1185">Reference proteome</keyword>
<keyword evidence="1" id="KW-0812">Transmembrane</keyword>
<reference evidence="2 3" key="1">
    <citation type="submission" date="2023-10" db="EMBL/GenBank/DDBJ databases">
        <title>Eight complete genome sequences of bacteria isolated from laboratory stock of Giant Kelp gametophytes.</title>
        <authorList>
            <person name="Tolentino B."/>
            <person name="Nuzhdin S."/>
        </authorList>
    </citation>
    <scope>NUCLEOTIDE SEQUENCE [LARGE SCALE GENOMIC DNA]</scope>
    <source>
        <strain evidence="2 3">LC.270.F.C4</strain>
    </source>
</reference>
<proteinExistence type="predicted"/>
<dbReference type="Proteomes" id="UP001302666">
    <property type="component" value="Chromosome"/>
</dbReference>
<name>A0ABZ0HE46_TRISK</name>
<sequence>MPIFATYTIFAQARGHEGAASLASLAATVLAFFTLNGLLWLLT</sequence>
<keyword evidence="1" id="KW-0472">Membrane</keyword>
<evidence type="ECO:0008006" key="4">
    <source>
        <dbReference type="Google" id="ProtNLM"/>
    </source>
</evidence>
<organism evidence="2 3">
    <name type="scientific">Tritonibacter scottomollicae</name>
    <name type="common">Epibacterium scottomollicae</name>
    <dbReference type="NCBI Taxonomy" id="483013"/>
    <lineage>
        <taxon>Bacteria</taxon>
        <taxon>Pseudomonadati</taxon>
        <taxon>Pseudomonadota</taxon>
        <taxon>Alphaproteobacteria</taxon>
        <taxon>Rhodobacterales</taxon>
        <taxon>Paracoccaceae</taxon>
        <taxon>Tritonibacter</taxon>
    </lineage>
</organism>
<gene>
    <name evidence="2" type="ORF">R1T40_16920</name>
</gene>
<dbReference type="EMBL" id="CP136704">
    <property type="protein sequence ID" value="WOI32617.1"/>
    <property type="molecule type" value="Genomic_DNA"/>
</dbReference>
<evidence type="ECO:0000313" key="3">
    <source>
        <dbReference type="Proteomes" id="UP001302666"/>
    </source>
</evidence>
<evidence type="ECO:0000256" key="1">
    <source>
        <dbReference type="SAM" id="Phobius"/>
    </source>
</evidence>
<feature type="transmembrane region" description="Helical" evidence="1">
    <location>
        <begin position="20"/>
        <end position="42"/>
    </location>
</feature>
<keyword evidence="1" id="KW-1133">Transmembrane helix</keyword>
<evidence type="ECO:0000313" key="2">
    <source>
        <dbReference type="EMBL" id="WOI32617.1"/>
    </source>
</evidence>
<protein>
    <recommendedName>
        <fullName evidence="4">Permease</fullName>
    </recommendedName>
</protein>
<accession>A0ABZ0HE46</accession>